<dbReference type="Pfam" id="PF10133">
    <property type="entry name" value="CooT"/>
    <property type="match status" value="1"/>
</dbReference>
<evidence type="ECO:0000313" key="1">
    <source>
        <dbReference type="EMBL" id="MBZ0156814.1"/>
    </source>
</evidence>
<proteinExistence type="predicted"/>
<accession>A0A953M0G7</accession>
<comment type="caution">
    <text evidence="1">The sequence shown here is derived from an EMBL/GenBank/DDBJ whole genome shotgun (WGS) entry which is preliminary data.</text>
</comment>
<dbReference type="InterPro" id="IPR019300">
    <property type="entry name" value="CooT"/>
</dbReference>
<reference evidence="1" key="2">
    <citation type="submission" date="2021-08" db="EMBL/GenBank/DDBJ databases">
        <authorList>
            <person name="Dalcin Martins P."/>
        </authorList>
    </citation>
    <scope>NUCLEOTIDE SEQUENCE</scope>
    <source>
        <strain evidence="1">MAG_39</strain>
    </source>
</reference>
<dbReference type="EMBL" id="JAIOIV010000091">
    <property type="protein sequence ID" value="MBZ0156814.1"/>
    <property type="molecule type" value="Genomic_DNA"/>
</dbReference>
<sequence length="63" mass="7493">MCEANAYIYRDGKEELYLENVDIMIPESGRIYLKNLFGEQRTFEGQVKEISLLKHRIVLEEKK</sequence>
<reference evidence="1" key="1">
    <citation type="journal article" date="2021" name="bioRxiv">
        <title>Unraveling nitrogen, sulfur and carbon metabolic pathways and microbial community transcriptional responses to substrate deprivation and toxicity stresses in a bioreactor mimicking anoxic brackish coastal sediment conditions.</title>
        <authorList>
            <person name="Martins P.D."/>
            <person name="Echeveste M.J."/>
            <person name="Arshad A."/>
            <person name="Kurth J."/>
            <person name="Ouboter H."/>
            <person name="Jetten M.S.M."/>
            <person name="Welte C.U."/>
        </authorList>
    </citation>
    <scope>NUCLEOTIDE SEQUENCE</scope>
    <source>
        <strain evidence="1">MAG_39</strain>
    </source>
</reference>
<protein>
    <submittedName>
        <fullName evidence="1">CooT family nickel-binding protein</fullName>
    </submittedName>
</protein>
<dbReference type="AlphaFoldDB" id="A0A953M0G7"/>
<evidence type="ECO:0000313" key="2">
    <source>
        <dbReference type="Proteomes" id="UP000705867"/>
    </source>
</evidence>
<dbReference type="Proteomes" id="UP000705867">
    <property type="component" value="Unassembled WGS sequence"/>
</dbReference>
<name>A0A953M0G7_9BACT</name>
<gene>
    <name evidence="1" type="ORF">K8I29_11480</name>
</gene>
<organism evidence="1 2">
    <name type="scientific">Candidatus Nitrobium versatile</name>
    <dbReference type="NCBI Taxonomy" id="2884831"/>
    <lineage>
        <taxon>Bacteria</taxon>
        <taxon>Pseudomonadati</taxon>
        <taxon>Nitrospirota</taxon>
        <taxon>Nitrospiria</taxon>
        <taxon>Nitrospirales</taxon>
        <taxon>Nitrospiraceae</taxon>
        <taxon>Candidatus Nitrobium</taxon>
    </lineage>
</organism>